<keyword evidence="2" id="KW-1185">Reference proteome</keyword>
<evidence type="ECO:0000313" key="2">
    <source>
        <dbReference type="Proteomes" id="UP001497535"/>
    </source>
</evidence>
<sequence length="126" mass="14468">MELAPGAILSTDRFIRGISLIQRVAKLEKCSNYQKVYGSSHRDQFVFRQGAFMKTNVLRSRVFPPVDNNQNIIAGDDRANIFVGLAALHTLFVREHNRLVLWNNKLFFIKSIRDLTGLITENIEFT</sequence>
<organism evidence="1 2">
    <name type="scientific">Meloidogyne enterolobii</name>
    <name type="common">Root-knot nematode worm</name>
    <name type="synonym">Meloidogyne mayaguensis</name>
    <dbReference type="NCBI Taxonomy" id="390850"/>
    <lineage>
        <taxon>Eukaryota</taxon>
        <taxon>Metazoa</taxon>
        <taxon>Ecdysozoa</taxon>
        <taxon>Nematoda</taxon>
        <taxon>Chromadorea</taxon>
        <taxon>Rhabditida</taxon>
        <taxon>Tylenchina</taxon>
        <taxon>Tylenchomorpha</taxon>
        <taxon>Tylenchoidea</taxon>
        <taxon>Meloidogynidae</taxon>
        <taxon>Meloidogyninae</taxon>
        <taxon>Meloidogyne</taxon>
    </lineage>
</organism>
<evidence type="ECO:0000313" key="1">
    <source>
        <dbReference type="EMBL" id="CAK5090958.1"/>
    </source>
</evidence>
<comment type="caution">
    <text evidence="1">The sequence shown here is derived from an EMBL/GenBank/DDBJ whole genome shotgun (WGS) entry which is preliminary data.</text>
</comment>
<reference evidence="1" key="1">
    <citation type="submission" date="2023-11" db="EMBL/GenBank/DDBJ databases">
        <authorList>
            <person name="Poullet M."/>
        </authorList>
    </citation>
    <scope>NUCLEOTIDE SEQUENCE</scope>
    <source>
        <strain evidence="1">E1834</strain>
    </source>
</reference>
<dbReference type="Proteomes" id="UP001497535">
    <property type="component" value="Unassembled WGS sequence"/>
</dbReference>
<protein>
    <submittedName>
        <fullName evidence="1">Uncharacterized protein</fullName>
    </submittedName>
</protein>
<gene>
    <name evidence="1" type="ORF">MENTE1834_LOCUS38772</name>
</gene>
<name>A0ACB1AIK5_MELEN</name>
<proteinExistence type="predicted"/>
<accession>A0ACB1AIK5</accession>
<dbReference type="EMBL" id="CAVMJV010000085">
    <property type="protein sequence ID" value="CAK5090958.1"/>
    <property type="molecule type" value="Genomic_DNA"/>
</dbReference>